<name>A0A5B0Q5C6_PUCGR</name>
<dbReference type="OrthoDB" id="10595035at2759"/>
<gene>
    <name evidence="1" type="ORF">PGT21_012233</name>
</gene>
<protein>
    <submittedName>
        <fullName evidence="1">Uncharacterized protein</fullName>
    </submittedName>
</protein>
<accession>A0A5B0Q5C6</accession>
<reference evidence="1 2" key="1">
    <citation type="submission" date="2019-05" db="EMBL/GenBank/DDBJ databases">
        <title>Emergence of the Ug99 lineage of the wheat stem rust pathogen through somatic hybridization.</title>
        <authorList>
            <person name="Li F."/>
            <person name="Upadhyaya N.M."/>
            <person name="Sperschneider J."/>
            <person name="Matny O."/>
            <person name="Nguyen-Phuc H."/>
            <person name="Mago R."/>
            <person name="Raley C."/>
            <person name="Miller M.E."/>
            <person name="Silverstein K.A.T."/>
            <person name="Henningsen E."/>
            <person name="Hirsch C.D."/>
            <person name="Visser B."/>
            <person name="Pretorius Z.A."/>
            <person name="Steffenson B.J."/>
            <person name="Schwessinger B."/>
            <person name="Dodds P.N."/>
            <person name="Figueroa M."/>
        </authorList>
    </citation>
    <scope>NUCLEOTIDE SEQUENCE [LARGE SCALE GENOMIC DNA]</scope>
    <source>
        <strain evidence="1">21-0</strain>
    </source>
</reference>
<comment type="caution">
    <text evidence="1">The sequence shown here is derived from an EMBL/GenBank/DDBJ whole genome shotgun (WGS) entry which is preliminary data.</text>
</comment>
<evidence type="ECO:0000313" key="2">
    <source>
        <dbReference type="Proteomes" id="UP000324748"/>
    </source>
</evidence>
<evidence type="ECO:0000313" key="1">
    <source>
        <dbReference type="EMBL" id="KAA1108416.1"/>
    </source>
</evidence>
<keyword evidence="2" id="KW-1185">Reference proteome</keyword>
<proteinExistence type="predicted"/>
<sequence length="99" mass="11006">MHLQTHFQQSMTMYTSFQRIIIVGQANYSAQWQSKFAQVFQRLSSFGSFCQTIALSLHLDLSAILGCLSLSLDLFINIGIDLNGHLIGPHGGLLSNLLH</sequence>
<dbReference type="AlphaFoldDB" id="A0A5B0Q5C6"/>
<dbReference type="Proteomes" id="UP000324748">
    <property type="component" value="Unassembled WGS sequence"/>
</dbReference>
<dbReference type="EMBL" id="VSWC01000028">
    <property type="protein sequence ID" value="KAA1108416.1"/>
    <property type="molecule type" value="Genomic_DNA"/>
</dbReference>
<organism evidence="1 2">
    <name type="scientific">Puccinia graminis f. sp. tritici</name>
    <dbReference type="NCBI Taxonomy" id="56615"/>
    <lineage>
        <taxon>Eukaryota</taxon>
        <taxon>Fungi</taxon>
        <taxon>Dikarya</taxon>
        <taxon>Basidiomycota</taxon>
        <taxon>Pucciniomycotina</taxon>
        <taxon>Pucciniomycetes</taxon>
        <taxon>Pucciniales</taxon>
        <taxon>Pucciniaceae</taxon>
        <taxon>Puccinia</taxon>
    </lineage>
</organism>